<evidence type="ECO:0000256" key="6">
    <source>
        <dbReference type="ARBA" id="ARBA00023034"/>
    </source>
</evidence>
<comment type="similarity">
    <text evidence="2">Belongs to the COG1 family.</text>
</comment>
<dbReference type="GO" id="GO:0006891">
    <property type="term" value="P:intra-Golgi vesicle-mediated transport"/>
    <property type="evidence" value="ECO:0007669"/>
    <property type="project" value="InterPro"/>
</dbReference>
<dbReference type="Pfam" id="PF08700">
    <property type="entry name" value="VPS51_Exo84_N"/>
    <property type="match status" value="1"/>
</dbReference>
<name>A0A0F7ZYP7_9HYPO</name>
<dbReference type="GO" id="GO:0017119">
    <property type="term" value="C:Golgi transport complex"/>
    <property type="evidence" value="ECO:0007669"/>
    <property type="project" value="InterPro"/>
</dbReference>
<evidence type="ECO:0000256" key="4">
    <source>
        <dbReference type="ARBA" id="ARBA00022448"/>
    </source>
</evidence>
<evidence type="ECO:0000313" key="9">
    <source>
        <dbReference type="EMBL" id="KJZ72842.1"/>
    </source>
</evidence>
<dbReference type="Proteomes" id="UP000054481">
    <property type="component" value="Unassembled WGS sequence"/>
</dbReference>
<comment type="subcellular location">
    <subcellularLocation>
        <location evidence="1">Golgi apparatus membrane</location>
        <topology evidence="1">Peripheral membrane protein</topology>
    </subcellularLocation>
</comment>
<proteinExistence type="inferred from homology"/>
<dbReference type="OrthoDB" id="46189at2759"/>
<evidence type="ECO:0000256" key="8">
    <source>
        <dbReference type="SAM" id="MobiDB-lite"/>
    </source>
</evidence>
<keyword evidence="6" id="KW-0333">Golgi apparatus</keyword>
<feature type="region of interest" description="Disordered" evidence="8">
    <location>
        <begin position="689"/>
        <end position="738"/>
    </location>
</feature>
<dbReference type="PANTHER" id="PTHR31658">
    <property type="entry name" value="CONSERVED OLIGOMERIC GOLGI COMPLEX SUBUNIT 1"/>
    <property type="match status" value="1"/>
</dbReference>
<organism evidence="9 10">
    <name type="scientific">Hirsutella minnesotensis 3608</name>
    <dbReference type="NCBI Taxonomy" id="1043627"/>
    <lineage>
        <taxon>Eukaryota</taxon>
        <taxon>Fungi</taxon>
        <taxon>Dikarya</taxon>
        <taxon>Ascomycota</taxon>
        <taxon>Pezizomycotina</taxon>
        <taxon>Sordariomycetes</taxon>
        <taxon>Hypocreomycetidae</taxon>
        <taxon>Hypocreales</taxon>
        <taxon>Ophiocordycipitaceae</taxon>
        <taxon>Hirsutella</taxon>
    </lineage>
</organism>
<keyword evidence="5" id="KW-0653">Protein transport</keyword>
<evidence type="ECO:0000256" key="1">
    <source>
        <dbReference type="ARBA" id="ARBA00004395"/>
    </source>
</evidence>
<accession>A0A0F7ZYP7</accession>
<evidence type="ECO:0000313" key="10">
    <source>
        <dbReference type="Proteomes" id="UP000054481"/>
    </source>
</evidence>
<dbReference type="AlphaFoldDB" id="A0A0F7ZYP7"/>
<dbReference type="InterPro" id="IPR033370">
    <property type="entry name" value="COG1"/>
</dbReference>
<keyword evidence="4" id="KW-0813">Transport</keyword>
<evidence type="ECO:0000256" key="2">
    <source>
        <dbReference type="ARBA" id="ARBA00006653"/>
    </source>
</evidence>
<evidence type="ECO:0000256" key="5">
    <source>
        <dbReference type="ARBA" id="ARBA00022927"/>
    </source>
</evidence>
<keyword evidence="10" id="KW-1185">Reference proteome</keyword>
<evidence type="ECO:0000256" key="3">
    <source>
        <dbReference type="ARBA" id="ARBA00020978"/>
    </source>
</evidence>
<keyword evidence="7" id="KW-0472">Membrane</keyword>
<dbReference type="EMBL" id="KQ030541">
    <property type="protein sequence ID" value="KJZ72842.1"/>
    <property type="molecule type" value="Genomic_DNA"/>
</dbReference>
<sequence length="815" mass="89540">MASAPDPSAFETSAQIFATKHTLPQIRAIHNALNVQIEEKASRLRSQVGGSYRELLGTAETIVQMRGDNDRVQELLGKMGGRCGRGVVSSKAKGLARFEARDKDPVIGQAVRLRLLDACGLTVGRILKGQAGVGRGAKRGERLLLATKVWVLSRLLIKSFAQDAPADGTQDRLEAAKRTTSSLRRRLLGCVRKILEKADGDSETGDVLKALCAYSLINSAGARDVLRYFLTARGEAMAMAFVAEDGVPSPDTEDVIRGLGLYTGTLLEVQSLIPAKLAPALAGLKDQRLLADPALKGLENLNLDVSEGWCSEEIQYFTPFVRHDNLEPKQAREMLADWADKGGQVILDGLNKTVERMVELKSITDLRTRVLQLWIRDGGRAKGFDPLEMQDDLRDAINSRMLAVLETKVAKLRLVGSEVRATIRGWQQGITDKVAGLWDEDGYDAALANGASPFVQEVVTRLYGRSDAVSKAAHGYSSWVHVIDDVRDVIEQLRKQRWDNDYDEIEDEETIEARQQVLSKEDPSNLQNKLDTALDRAFGELEEQLAEVWAENSNASVNGPVAMYFVRVIREMRNQLPERPAIKDFGLALVPDLHKHAVAHVSAPALEEFATVCLADREVAGKILWEGQPPLPNQPSPGIFQFLQTLSLSMADAGVDLWSAAAVVTLKELVCAKLGEAWLKELSELESANATEAGQDGTDGHKTIADDETPDDDETANKNEEDRGDEEVDDTTNVKKDRGMSDGQIRDISIQWLFDASYLLCCVGNLSGSASKDMTAVANEIYKRTALGNDSLRQRIVKAAQDYWQRTNLLFGLLA</sequence>
<dbReference type="GO" id="GO:0015031">
    <property type="term" value="P:protein transport"/>
    <property type="evidence" value="ECO:0007669"/>
    <property type="project" value="UniProtKB-KW"/>
</dbReference>
<evidence type="ECO:0000256" key="7">
    <source>
        <dbReference type="ARBA" id="ARBA00023136"/>
    </source>
</evidence>
<dbReference type="GO" id="GO:0000139">
    <property type="term" value="C:Golgi membrane"/>
    <property type="evidence" value="ECO:0007669"/>
    <property type="project" value="UniProtKB-SubCell"/>
</dbReference>
<gene>
    <name evidence="9" type="ORF">HIM_07786</name>
</gene>
<reference evidence="9 10" key="1">
    <citation type="journal article" date="2014" name="Genome Biol. Evol.">
        <title>Comparative genomics and transcriptomics analyses reveal divergent lifestyle features of nematode endoparasitic fungus Hirsutella minnesotensis.</title>
        <authorList>
            <person name="Lai Y."/>
            <person name="Liu K."/>
            <person name="Zhang X."/>
            <person name="Zhang X."/>
            <person name="Li K."/>
            <person name="Wang N."/>
            <person name="Shu C."/>
            <person name="Wu Y."/>
            <person name="Wang C."/>
            <person name="Bushley K.E."/>
            <person name="Xiang M."/>
            <person name="Liu X."/>
        </authorList>
    </citation>
    <scope>NUCLEOTIDE SEQUENCE [LARGE SCALE GENOMIC DNA]</scope>
    <source>
        <strain evidence="9 10">3608</strain>
    </source>
</reference>
<protein>
    <recommendedName>
        <fullName evidence="3">Conserved oligomeric Golgi complex subunit 1</fullName>
    </recommendedName>
</protein>
<dbReference type="PANTHER" id="PTHR31658:SF0">
    <property type="entry name" value="CONSERVED OLIGOMERIC GOLGI COMPLEX SUBUNIT 1"/>
    <property type="match status" value="1"/>
</dbReference>